<name>A0A6I6XUC8_PSEPU</name>
<evidence type="ECO:0000256" key="2">
    <source>
        <dbReference type="SAM" id="MobiDB-lite"/>
    </source>
</evidence>
<evidence type="ECO:0000313" key="4">
    <source>
        <dbReference type="EMBL" id="QHG64923.1"/>
    </source>
</evidence>
<dbReference type="InterPro" id="IPR050708">
    <property type="entry name" value="T6SS_VgrG/RHS"/>
</dbReference>
<accession>A0A6I6XUC8</accession>
<dbReference type="PANTHER" id="PTHR32305">
    <property type="match status" value="1"/>
</dbReference>
<evidence type="ECO:0000259" key="3">
    <source>
        <dbReference type="Pfam" id="PF25023"/>
    </source>
</evidence>
<dbReference type="InterPro" id="IPR006530">
    <property type="entry name" value="YD"/>
</dbReference>
<reference evidence="4 5" key="1">
    <citation type="submission" date="2020-02" db="EMBL/GenBank/DDBJ databases">
        <title>Pseudomonas Putida W5 Complete Genome Assembly.</title>
        <authorList>
            <person name="Yuan Z.-C."/>
            <person name="Shaw G.A."/>
            <person name="Cusano A.D."/>
            <person name="Caddey B.J."/>
            <person name="Weselowski B.J."/>
        </authorList>
    </citation>
    <scope>NUCLEOTIDE SEQUENCE [LARGE SCALE GENOMIC DNA]</scope>
    <source>
        <strain evidence="4 5">W5</strain>
    </source>
</reference>
<dbReference type="InterPro" id="IPR056823">
    <property type="entry name" value="TEN-like_YD-shell"/>
</dbReference>
<sequence length="242" mass="28075">MYDPSDGWPAHTINDDNFKSRYLRWNAHAQVEHFQDCSGKSTYYRYDDRQHLIAVSDALNQTTALERKPDGEVLRIRHPDGSAETFTYNALGQVLTHTDGKGQTTRLQRTPRGLPSRRQDAKGEWIRYEYDEALRLTALVKENNAAYRFAYDASDRLSEEIRVDNLTRRFSYDVSGRLIRLDEIGYGENGEHPERHTLFERDVIGRLLAKVNRDARQDFAYDEADRLLSIHRQPSDIGKKLG</sequence>
<proteinExistence type="predicted"/>
<dbReference type="Proteomes" id="UP000464480">
    <property type="component" value="Chromosome"/>
</dbReference>
<protein>
    <submittedName>
        <fullName evidence="4">RHS repeat protein</fullName>
    </submittedName>
</protein>
<feature type="domain" description="Teneurin-like YD-shell" evidence="3">
    <location>
        <begin position="30"/>
        <end position="172"/>
    </location>
</feature>
<keyword evidence="1" id="KW-0677">Repeat</keyword>
<organism evidence="4 5">
    <name type="scientific">Pseudomonas putida</name>
    <name type="common">Arthrobacter siderocapsulatus</name>
    <dbReference type="NCBI Taxonomy" id="303"/>
    <lineage>
        <taxon>Bacteria</taxon>
        <taxon>Pseudomonadati</taxon>
        <taxon>Pseudomonadota</taxon>
        <taxon>Gammaproteobacteria</taxon>
        <taxon>Pseudomonadales</taxon>
        <taxon>Pseudomonadaceae</taxon>
        <taxon>Pseudomonas</taxon>
    </lineage>
</organism>
<feature type="region of interest" description="Disordered" evidence="2">
    <location>
        <begin position="98"/>
        <end position="118"/>
    </location>
</feature>
<evidence type="ECO:0000256" key="1">
    <source>
        <dbReference type="ARBA" id="ARBA00022737"/>
    </source>
</evidence>
<dbReference type="NCBIfam" id="TIGR01643">
    <property type="entry name" value="YD_repeat_2x"/>
    <property type="match status" value="5"/>
</dbReference>
<dbReference type="EMBL" id="CP026115">
    <property type="protein sequence ID" value="QHG64923.1"/>
    <property type="molecule type" value="Genomic_DNA"/>
</dbReference>
<dbReference type="Gene3D" id="2.180.10.10">
    <property type="entry name" value="RHS repeat-associated core"/>
    <property type="match status" value="1"/>
</dbReference>
<gene>
    <name evidence="4" type="ORF">C2H86_11070</name>
</gene>
<evidence type="ECO:0000313" key="5">
    <source>
        <dbReference type="Proteomes" id="UP000464480"/>
    </source>
</evidence>
<dbReference type="PANTHER" id="PTHR32305:SF15">
    <property type="entry name" value="PROTEIN RHSA-RELATED"/>
    <property type="match status" value="1"/>
</dbReference>
<dbReference type="AlphaFoldDB" id="A0A6I6XUC8"/>
<dbReference type="Pfam" id="PF25023">
    <property type="entry name" value="TEN_YD-shell"/>
    <property type="match status" value="1"/>
</dbReference>